<dbReference type="InterPro" id="IPR012334">
    <property type="entry name" value="Pectin_lyas_fold"/>
</dbReference>
<sequence length="623" mass="65440">MTMSTPRRRGGYALVAAALVSAGSAAAGPLAHAETSVASVKPLTDSEEQRSAALVAAEDRRLTEIRTVTAVARWQGEAWKKPYRLSTGTGFTLVLTPRSEPYTVADLLQLAPQTFLKMSDGSYLLTEHVIVSTRATLRLSQPGGLTVRLASSPKGFTSIVSLGGKLQLAGEEGAPVRIESWNADAGAPDTELVDGRAYLRALGGQFHAEHAQLSKLGFWSGRTGGLSLTGTDRPNTGAIEPLANIRPGAEQLPSVLEGVSAQPAGPLEPGQENPNLDYSVPAFDYVSTRIENTTIEDNAYGLFITGANGLHIGDSRVERSLIGGVILHRYVSNGVIERTVASGNRGNGITLDRATTGISLNGVTASDNEMNGVSMSGEPLAAGPSATGATTVSYGRNSVTNGTFQDNGHYGIEVIGGLDVGVQNNRLAGNSMGIVVRSAAERVSVTGNEVARTERHGIALIDGVRNSTVTGNLVKGARTGIYLRDSVAEVRGNTVQEASSHGVSLVGRAEGAEVSYNVLAGAGASALDTARSTGDFAAASNEVEGWDDTTPWYYWFKKLLQPMTALWTLIVLLVVTSALRGRSRTRTVEHPYAHQMAHQGALPIPAPRTIDLRDDAPALSGAR</sequence>
<comment type="caution">
    <text evidence="4">The sequence shown here is derived from an EMBL/GenBank/DDBJ whole genome shotgun (WGS) entry which is preliminary data.</text>
</comment>
<gene>
    <name evidence="4" type="ORF">CLV92_11815</name>
</gene>
<evidence type="ECO:0000256" key="1">
    <source>
        <dbReference type="SAM" id="Phobius"/>
    </source>
</evidence>
<dbReference type="SUPFAM" id="SSF51126">
    <property type="entry name" value="Pectin lyase-like"/>
    <property type="match status" value="1"/>
</dbReference>
<dbReference type="Proteomes" id="UP000239485">
    <property type="component" value="Unassembled WGS sequence"/>
</dbReference>
<keyword evidence="1" id="KW-0812">Transmembrane</keyword>
<evidence type="ECO:0000256" key="2">
    <source>
        <dbReference type="SAM" id="SignalP"/>
    </source>
</evidence>
<feature type="domain" description="Right handed beta helix" evidence="3">
    <location>
        <begin position="287"/>
        <end position="376"/>
    </location>
</feature>
<keyword evidence="1" id="KW-0472">Membrane</keyword>
<evidence type="ECO:0000259" key="3">
    <source>
        <dbReference type="Pfam" id="PF13229"/>
    </source>
</evidence>
<dbReference type="AlphaFoldDB" id="A0A2S6ICP4"/>
<dbReference type="InterPro" id="IPR006626">
    <property type="entry name" value="PbH1"/>
</dbReference>
<dbReference type="InterPro" id="IPR039448">
    <property type="entry name" value="Beta_helix"/>
</dbReference>
<feature type="chain" id="PRO_5038727896" evidence="2">
    <location>
        <begin position="28"/>
        <end position="623"/>
    </location>
</feature>
<feature type="transmembrane region" description="Helical" evidence="1">
    <location>
        <begin position="559"/>
        <end position="579"/>
    </location>
</feature>
<keyword evidence="5" id="KW-1185">Reference proteome</keyword>
<keyword evidence="2" id="KW-0732">Signal</keyword>
<feature type="domain" description="Right handed beta helix" evidence="3">
    <location>
        <begin position="394"/>
        <end position="517"/>
    </location>
</feature>
<dbReference type="SMART" id="SM00710">
    <property type="entry name" value="PbH1"/>
    <property type="match status" value="7"/>
</dbReference>
<evidence type="ECO:0000313" key="4">
    <source>
        <dbReference type="EMBL" id="PPK91976.1"/>
    </source>
</evidence>
<protein>
    <submittedName>
        <fullName evidence="4">Parallel beta-helix repeat protein</fullName>
    </submittedName>
</protein>
<proteinExistence type="predicted"/>
<dbReference type="EMBL" id="PTJD01000018">
    <property type="protein sequence ID" value="PPK91976.1"/>
    <property type="molecule type" value="Genomic_DNA"/>
</dbReference>
<name>A0A2S6ICP4_9ACTN</name>
<dbReference type="Pfam" id="PF13229">
    <property type="entry name" value="Beta_helix"/>
    <property type="match status" value="2"/>
</dbReference>
<dbReference type="InterPro" id="IPR011050">
    <property type="entry name" value="Pectin_lyase_fold/virulence"/>
</dbReference>
<accession>A0A2S6ICP4</accession>
<organism evidence="4 5">
    <name type="scientific">Kineococcus xinjiangensis</name>
    <dbReference type="NCBI Taxonomy" id="512762"/>
    <lineage>
        <taxon>Bacteria</taxon>
        <taxon>Bacillati</taxon>
        <taxon>Actinomycetota</taxon>
        <taxon>Actinomycetes</taxon>
        <taxon>Kineosporiales</taxon>
        <taxon>Kineosporiaceae</taxon>
        <taxon>Kineococcus</taxon>
    </lineage>
</organism>
<keyword evidence="1" id="KW-1133">Transmembrane helix</keyword>
<feature type="signal peptide" evidence="2">
    <location>
        <begin position="1"/>
        <end position="27"/>
    </location>
</feature>
<reference evidence="4 5" key="1">
    <citation type="submission" date="2018-02" db="EMBL/GenBank/DDBJ databases">
        <title>Genomic Encyclopedia of Archaeal and Bacterial Type Strains, Phase II (KMG-II): from individual species to whole genera.</title>
        <authorList>
            <person name="Goeker M."/>
        </authorList>
    </citation>
    <scope>NUCLEOTIDE SEQUENCE [LARGE SCALE GENOMIC DNA]</scope>
    <source>
        <strain evidence="4 5">DSM 22857</strain>
    </source>
</reference>
<dbReference type="Gene3D" id="2.160.20.10">
    <property type="entry name" value="Single-stranded right-handed beta-helix, Pectin lyase-like"/>
    <property type="match status" value="2"/>
</dbReference>
<evidence type="ECO:0000313" key="5">
    <source>
        <dbReference type="Proteomes" id="UP000239485"/>
    </source>
</evidence>